<comment type="subcellular location">
    <subcellularLocation>
        <location evidence="1">Membrane</location>
        <topology evidence="1">Multi-pass membrane protein</topology>
    </subcellularLocation>
</comment>
<evidence type="ECO:0000256" key="1">
    <source>
        <dbReference type="ARBA" id="ARBA00004141"/>
    </source>
</evidence>
<dbReference type="RefSeq" id="WP_208674965.1">
    <property type="nucleotide sequence ID" value="NZ_CP030139.2"/>
</dbReference>
<reference evidence="7 8" key="1">
    <citation type="journal article" date="2018" name="Sci. Rep.">
        <title>Genome Features and Biochemical Characteristics of a Robust, Fast Growing and Naturally Transformable Cyanobacterium Synechococcus elongatus PCC 11801 Isolated from India.</title>
        <authorList>
            <person name="Jaiswal D."/>
            <person name="Sengupta A."/>
            <person name="Sohoni S."/>
            <person name="Sengupta S."/>
            <person name="Phadnavis A.G."/>
            <person name="Pakrasi H.B."/>
            <person name="Wangikar P.P."/>
        </authorList>
    </citation>
    <scope>NUCLEOTIDE SEQUENCE [LARGE SCALE GENOMIC DNA]</scope>
    <source>
        <strain evidence="7 8">PCC 11801</strain>
    </source>
</reference>
<dbReference type="Pfam" id="PF05154">
    <property type="entry name" value="TM2"/>
    <property type="match status" value="1"/>
</dbReference>
<dbReference type="InterPro" id="IPR007829">
    <property type="entry name" value="TM2"/>
</dbReference>
<evidence type="ECO:0000313" key="7">
    <source>
        <dbReference type="EMBL" id="AZB71561.1"/>
    </source>
</evidence>
<gene>
    <name evidence="7" type="ORF">DOP62_01405</name>
</gene>
<proteinExistence type="predicted"/>
<organism evidence="7 8">
    <name type="scientific">Synechococcus elongatus PCC 11801</name>
    <dbReference type="NCBI Taxonomy" id="2219813"/>
    <lineage>
        <taxon>Bacteria</taxon>
        <taxon>Bacillati</taxon>
        <taxon>Cyanobacteriota</taxon>
        <taxon>Cyanophyceae</taxon>
        <taxon>Synechococcales</taxon>
        <taxon>Synechococcaceae</taxon>
        <taxon>Synechococcus</taxon>
    </lineage>
</organism>
<evidence type="ECO:0000259" key="6">
    <source>
        <dbReference type="Pfam" id="PF05154"/>
    </source>
</evidence>
<evidence type="ECO:0000313" key="8">
    <source>
        <dbReference type="Proteomes" id="UP000267249"/>
    </source>
</evidence>
<feature type="transmembrane region" description="Helical" evidence="5">
    <location>
        <begin position="15"/>
        <end position="34"/>
    </location>
</feature>
<dbReference type="AlphaFoldDB" id="A0AAN1QLI9"/>
<dbReference type="EMBL" id="CP030139">
    <property type="protein sequence ID" value="AZB71561.1"/>
    <property type="molecule type" value="Genomic_DNA"/>
</dbReference>
<keyword evidence="2 5" id="KW-0812">Transmembrane</keyword>
<evidence type="ECO:0000256" key="5">
    <source>
        <dbReference type="SAM" id="Phobius"/>
    </source>
</evidence>
<evidence type="ECO:0000256" key="3">
    <source>
        <dbReference type="ARBA" id="ARBA00022989"/>
    </source>
</evidence>
<keyword evidence="4 5" id="KW-0472">Membrane</keyword>
<sequence length="89" mass="9645">MTTSPSNNQANSKKILAGILAIILGALGIHKFVLGYTTEGIIMLLVSILSCGFLAPVMSIIGIIEGIIYLTKTDEQFEAIYITGRKPWF</sequence>
<feature type="transmembrane region" description="Helical" evidence="5">
    <location>
        <begin position="40"/>
        <end position="64"/>
    </location>
</feature>
<dbReference type="Proteomes" id="UP000267249">
    <property type="component" value="Chromosome"/>
</dbReference>
<accession>A0AAN1QLI9</accession>
<feature type="domain" description="TM2" evidence="6">
    <location>
        <begin position="12"/>
        <end position="61"/>
    </location>
</feature>
<protein>
    <submittedName>
        <fullName evidence="7">TM2 domain-containing protein</fullName>
    </submittedName>
</protein>
<evidence type="ECO:0000256" key="2">
    <source>
        <dbReference type="ARBA" id="ARBA00022692"/>
    </source>
</evidence>
<evidence type="ECO:0000256" key="4">
    <source>
        <dbReference type="ARBA" id="ARBA00023136"/>
    </source>
</evidence>
<dbReference type="GO" id="GO:0016020">
    <property type="term" value="C:membrane"/>
    <property type="evidence" value="ECO:0007669"/>
    <property type="project" value="UniProtKB-SubCell"/>
</dbReference>
<name>A0AAN1QLI9_SYNEL</name>
<keyword evidence="3 5" id="KW-1133">Transmembrane helix</keyword>